<dbReference type="EMBL" id="CAXAMM010022190">
    <property type="protein sequence ID" value="CAK9051342.1"/>
    <property type="molecule type" value="Genomic_DNA"/>
</dbReference>
<keyword evidence="3" id="KW-1185">Reference proteome</keyword>
<accession>A0ABP0MIN1</accession>
<evidence type="ECO:0000313" key="3">
    <source>
        <dbReference type="Proteomes" id="UP001642464"/>
    </source>
</evidence>
<feature type="region of interest" description="Disordered" evidence="1">
    <location>
        <begin position="314"/>
        <end position="345"/>
    </location>
</feature>
<feature type="compositionally biased region" description="Basic and acidic residues" evidence="1">
    <location>
        <begin position="520"/>
        <end position="537"/>
    </location>
</feature>
<feature type="region of interest" description="Disordered" evidence="1">
    <location>
        <begin position="239"/>
        <end position="258"/>
    </location>
</feature>
<protein>
    <submittedName>
        <fullName evidence="2">Uncharacterized protein</fullName>
    </submittedName>
</protein>
<name>A0ABP0MIN1_9DINO</name>
<feature type="compositionally biased region" description="Pro residues" evidence="1">
    <location>
        <begin position="411"/>
        <end position="422"/>
    </location>
</feature>
<comment type="caution">
    <text evidence="2">The sequence shown here is derived from an EMBL/GenBank/DDBJ whole genome shotgun (WGS) entry which is preliminary data.</text>
</comment>
<reference evidence="2 3" key="1">
    <citation type="submission" date="2024-02" db="EMBL/GenBank/DDBJ databases">
        <authorList>
            <person name="Chen Y."/>
            <person name="Shah S."/>
            <person name="Dougan E. K."/>
            <person name="Thang M."/>
            <person name="Chan C."/>
        </authorList>
    </citation>
    <scope>NUCLEOTIDE SEQUENCE [LARGE SCALE GENOMIC DNA]</scope>
</reference>
<dbReference type="PROSITE" id="PS51257">
    <property type="entry name" value="PROKAR_LIPOPROTEIN"/>
    <property type="match status" value="1"/>
</dbReference>
<feature type="compositionally biased region" description="Basic and acidic residues" evidence="1">
    <location>
        <begin position="320"/>
        <end position="345"/>
    </location>
</feature>
<evidence type="ECO:0000256" key="1">
    <source>
        <dbReference type="SAM" id="MobiDB-lite"/>
    </source>
</evidence>
<dbReference type="Proteomes" id="UP001642464">
    <property type="component" value="Unassembled WGS sequence"/>
</dbReference>
<evidence type="ECO:0000313" key="2">
    <source>
        <dbReference type="EMBL" id="CAK9051342.1"/>
    </source>
</evidence>
<gene>
    <name evidence="2" type="ORF">SCF082_LOCUS28194</name>
</gene>
<feature type="region of interest" description="Disordered" evidence="1">
    <location>
        <begin position="402"/>
        <end position="422"/>
    </location>
</feature>
<feature type="compositionally biased region" description="Low complexity" evidence="1">
    <location>
        <begin position="493"/>
        <end position="506"/>
    </location>
</feature>
<sequence>MQFDQRTIVERYFSRLVFQCEICGLAGVVVSCYDNLSGTLWLYICTLIVRICIWLVLQCSEDNFFCLLALVCSSWTPVNAGTSKRSLVLPSGNELLAYVCDGNSMCERGVLLCLLIAARGGTFCIEQPGGSLMEHYDKIRWLARKCPVFKCSWWMCLFGSPTPKRHKCFTNNPWCQKFNLGKLSRHKLPKQDPSTKSTIQYVDRSGKKRFKGSAQLKKTQIYPIRFGLHTVALLPKLKTRGRGKPDLPNRPHGPSVFDNMKWYPDEDWTAAPSSGLLKPKEEIPCDAAPISELATLPAAAGTYLVFADGNGAVEGQTGDEGAHKRLQPETHEKLSPEKKVQKSGEVESALTVAALDEKLKRPAPAREEKVSPEAKVAKAAQVQEEVDSQPTVKRNLFVDTPAESQAEAPKEPAPTPAPVPTPVRAPALEALETAAKDVSAQPSEPVTESQNALLLVAMQRITELEAKLKQQEEKQTKMTSFETPPPKTLHSMTPSSTTSAKTASAPDSQAVHMLSAGDETSEKNDTETNEDGAKAEEGKDLLEFPNGSKLMSHDALRMRLRRLCQKTKKGKSHVDEDTQSAYEKGGEEREWLEIALIEAISKAEFRSRVILVRERMTSKEQEILGQWMTREKMEKSGDFSPAWKYDASVPEYFVETSTKQTIRQTELLKRQEAVDATDDASQHYEPLQTKDNQPVEPIKVATMKAITEEGSSPVLPELVKFMDAIHNKMMAVQSNLGKLEIEGDGATNPMTKELMKDWENVRLNLKAVFSSLAELKADIMLDEGSTSEKFLCLQPYGA</sequence>
<organism evidence="2 3">
    <name type="scientific">Durusdinium trenchii</name>
    <dbReference type="NCBI Taxonomy" id="1381693"/>
    <lineage>
        <taxon>Eukaryota</taxon>
        <taxon>Sar</taxon>
        <taxon>Alveolata</taxon>
        <taxon>Dinophyceae</taxon>
        <taxon>Suessiales</taxon>
        <taxon>Symbiodiniaceae</taxon>
        <taxon>Durusdinium</taxon>
    </lineage>
</organism>
<proteinExistence type="predicted"/>
<feature type="region of interest" description="Disordered" evidence="1">
    <location>
        <begin position="469"/>
        <end position="537"/>
    </location>
</feature>